<dbReference type="RefSeq" id="WP_089730577.1">
    <property type="nucleotide sequence ID" value="NZ_FNGI01000013.1"/>
</dbReference>
<dbReference type="Proteomes" id="UP000198654">
    <property type="component" value="Unassembled WGS sequence"/>
</dbReference>
<evidence type="ECO:0000313" key="2">
    <source>
        <dbReference type="EMBL" id="SDM16143.1"/>
    </source>
</evidence>
<reference evidence="2 3" key="1">
    <citation type="submission" date="2016-10" db="EMBL/GenBank/DDBJ databases">
        <authorList>
            <person name="de Groot N.N."/>
        </authorList>
    </citation>
    <scope>NUCLEOTIDE SEQUENCE [LARGE SCALE GENOMIC DNA]</scope>
    <source>
        <strain evidence="2 3">DSM 14789</strain>
    </source>
</reference>
<dbReference type="OrthoDB" id="6183639at2"/>
<proteinExistence type="predicted"/>
<sequence>MKEETLWTLVSSGVAIAAGVAARNSMQKTYQRKIGKPPLDTYDADVGWRHALLWGAASGVLVGMARIVGQRIGSEAMHRAKRSRRGRRLLRRLES</sequence>
<evidence type="ECO:0000313" key="3">
    <source>
        <dbReference type="Proteomes" id="UP000198654"/>
    </source>
</evidence>
<gene>
    <name evidence="2" type="ORF">SAMN05661010_03517</name>
</gene>
<accession>A0A1G9QYW4</accession>
<feature type="compositionally biased region" description="Basic residues" evidence="1">
    <location>
        <begin position="79"/>
        <end position="95"/>
    </location>
</feature>
<dbReference type="AlphaFoldDB" id="A0A1G9QYW4"/>
<dbReference type="Pfam" id="PF14019">
    <property type="entry name" value="DUF4235"/>
    <property type="match status" value="1"/>
</dbReference>
<dbReference type="InterPro" id="IPR025329">
    <property type="entry name" value="DUF4235"/>
</dbReference>
<evidence type="ECO:0008006" key="4">
    <source>
        <dbReference type="Google" id="ProtNLM"/>
    </source>
</evidence>
<protein>
    <recommendedName>
        <fullName evidence="4">DUF4235 domain-containing protein</fullName>
    </recommendedName>
</protein>
<keyword evidence="3" id="KW-1185">Reference proteome</keyword>
<feature type="region of interest" description="Disordered" evidence="1">
    <location>
        <begin position="76"/>
        <end position="95"/>
    </location>
</feature>
<dbReference type="STRING" id="119000.SAMN05661010_03517"/>
<organism evidence="2 3">
    <name type="scientific">Modicisalibacter muralis</name>
    <dbReference type="NCBI Taxonomy" id="119000"/>
    <lineage>
        <taxon>Bacteria</taxon>
        <taxon>Pseudomonadati</taxon>
        <taxon>Pseudomonadota</taxon>
        <taxon>Gammaproteobacteria</taxon>
        <taxon>Oceanospirillales</taxon>
        <taxon>Halomonadaceae</taxon>
        <taxon>Modicisalibacter</taxon>
    </lineage>
</organism>
<dbReference type="EMBL" id="FNGI01000013">
    <property type="protein sequence ID" value="SDM16143.1"/>
    <property type="molecule type" value="Genomic_DNA"/>
</dbReference>
<name>A0A1G9QYW4_9GAMM</name>
<evidence type="ECO:0000256" key="1">
    <source>
        <dbReference type="SAM" id="MobiDB-lite"/>
    </source>
</evidence>